<organism evidence="1 2">
    <name type="scientific">Parabacteroides johnsonii CL02T12C29</name>
    <dbReference type="NCBI Taxonomy" id="999419"/>
    <lineage>
        <taxon>Bacteria</taxon>
        <taxon>Pseudomonadati</taxon>
        <taxon>Bacteroidota</taxon>
        <taxon>Bacteroidia</taxon>
        <taxon>Bacteroidales</taxon>
        <taxon>Tannerellaceae</taxon>
        <taxon>Parabacteroides</taxon>
    </lineage>
</organism>
<dbReference type="PATRIC" id="fig|999419.3.peg.2743"/>
<proteinExistence type="predicted"/>
<dbReference type="EMBL" id="AGZP01000027">
    <property type="protein sequence ID" value="EKN07565.1"/>
    <property type="molecule type" value="Genomic_DNA"/>
</dbReference>
<comment type="caution">
    <text evidence="1">The sequence shown here is derived from an EMBL/GenBank/DDBJ whole genome shotgun (WGS) entry which is preliminary data.</text>
</comment>
<dbReference type="eggNOG" id="COG1403">
    <property type="taxonomic scope" value="Bacteria"/>
</dbReference>
<dbReference type="Proteomes" id="UP000001218">
    <property type="component" value="Unassembled WGS sequence"/>
</dbReference>
<gene>
    <name evidence="1" type="ORF">HMPREF1077_02677</name>
</gene>
<sequence length="241" mass="27497">MKCIQKDYTTDVVRTHNAELRAQFLDEQSLLDPATYSGFTGKKLYKLVRDIKIIPHFWNLKHQMMEEQGGICCYCGLKIAFDGLRKPSVEHLIPKGTYRELVGEYKNLLLSCSLTTEEKSDIEDGNAIEADVQHCDDTKGDQQLNHTPLQLDCYDYFVYDINGHVAGRNVDSNTDIETLNLDCRALVDRRNAALSILFDENGDFLSDRELQQIASTIMDRDADGNFREFCFVIKSVIDNLP</sequence>
<reference evidence="1 2" key="1">
    <citation type="submission" date="2012-02" db="EMBL/GenBank/DDBJ databases">
        <title>The Genome Sequence of Parabacteroides johnsonii CL02T12C29.</title>
        <authorList>
            <consortium name="The Broad Institute Genome Sequencing Platform"/>
            <person name="Earl A."/>
            <person name="Ward D."/>
            <person name="Feldgarden M."/>
            <person name="Gevers D."/>
            <person name="Zitomersky N.L."/>
            <person name="Coyne M.J."/>
            <person name="Comstock L.E."/>
            <person name="Young S.K."/>
            <person name="Zeng Q."/>
            <person name="Gargeya S."/>
            <person name="Fitzgerald M."/>
            <person name="Haas B."/>
            <person name="Abouelleil A."/>
            <person name="Alvarado L."/>
            <person name="Arachchi H.M."/>
            <person name="Berlin A."/>
            <person name="Chapman S.B."/>
            <person name="Gearin G."/>
            <person name="Goldberg J."/>
            <person name="Griggs A."/>
            <person name="Gujja S."/>
            <person name="Hansen M."/>
            <person name="Heiman D."/>
            <person name="Howarth C."/>
            <person name="Larimer J."/>
            <person name="Lui A."/>
            <person name="MacDonald P.J.P."/>
            <person name="McCowen C."/>
            <person name="Montmayeur A."/>
            <person name="Murphy C."/>
            <person name="Neiman D."/>
            <person name="Pearson M."/>
            <person name="Priest M."/>
            <person name="Roberts A."/>
            <person name="Saif S."/>
            <person name="Shea T."/>
            <person name="Sisk P."/>
            <person name="Stolte C."/>
            <person name="Sykes S."/>
            <person name="Wortman J."/>
            <person name="Nusbaum C."/>
            <person name="Birren B."/>
        </authorList>
    </citation>
    <scope>NUCLEOTIDE SEQUENCE [LARGE SCALE GENOMIC DNA]</scope>
    <source>
        <strain evidence="1 2">CL02T12C29</strain>
    </source>
</reference>
<name>K5Z8U3_9BACT</name>
<dbReference type="AlphaFoldDB" id="K5Z8U3"/>
<dbReference type="NCBIfam" id="TIGR02646">
    <property type="entry name" value="retron system putative HNH endonuclease"/>
    <property type="match status" value="1"/>
</dbReference>
<dbReference type="InterPro" id="IPR013467">
    <property type="entry name" value="HNH78-like"/>
</dbReference>
<evidence type="ECO:0000313" key="1">
    <source>
        <dbReference type="EMBL" id="EKN07565.1"/>
    </source>
</evidence>
<accession>K5Z8U3</accession>
<protein>
    <submittedName>
        <fullName evidence="1">TIGR02646 family protein</fullName>
    </submittedName>
</protein>
<dbReference type="Gene3D" id="1.10.30.50">
    <property type="match status" value="1"/>
</dbReference>
<evidence type="ECO:0000313" key="2">
    <source>
        <dbReference type="Proteomes" id="UP000001218"/>
    </source>
</evidence>
<dbReference type="HOGENOM" id="CLU_927162_0_0_10"/>
<dbReference type="OrthoDB" id="1340280at2"/>
<dbReference type="RefSeq" id="WP_008157439.1">
    <property type="nucleotide sequence ID" value="NZ_JH976467.1"/>
</dbReference>